<dbReference type="NCBIfam" id="TIGR03804">
    <property type="entry name" value="para_beta_helix"/>
    <property type="match status" value="5"/>
</dbReference>
<comment type="caution">
    <text evidence="6">The sequence shown here is derived from an EMBL/GenBank/DDBJ whole genome shotgun (WGS) entry which is preliminary data.</text>
</comment>
<dbReference type="InterPro" id="IPR022441">
    <property type="entry name" value="Para_beta_helix_rpt-2"/>
</dbReference>
<dbReference type="InterPro" id="IPR051550">
    <property type="entry name" value="SCF-Subunits/Alg-Epimerases"/>
</dbReference>
<dbReference type="PATRIC" id="fig|1685124.3.peg.1332"/>
<keyword evidence="3" id="KW-0833">Ubl conjugation pathway</keyword>
<comment type="pathway">
    <text evidence="1">Protein modification; protein ubiquitination.</text>
</comment>
<feature type="transmembrane region" description="Helical" evidence="4">
    <location>
        <begin position="569"/>
        <end position="589"/>
    </location>
</feature>
<dbReference type="Proteomes" id="UP000037237">
    <property type="component" value="Unassembled WGS sequence"/>
</dbReference>
<dbReference type="InterPro" id="IPR007742">
    <property type="entry name" value="NosD_dom"/>
</dbReference>
<feature type="domain" description="Periplasmic copper-binding protein NosD beta helix" evidence="5">
    <location>
        <begin position="46"/>
        <end position="250"/>
    </location>
</feature>
<dbReference type="SMART" id="SM00710">
    <property type="entry name" value="PbH1"/>
    <property type="match status" value="14"/>
</dbReference>
<dbReference type="SUPFAM" id="SSF51126">
    <property type="entry name" value="Pectin lyase-like"/>
    <property type="match status" value="3"/>
</dbReference>
<dbReference type="PANTHER" id="PTHR22990">
    <property type="entry name" value="F-BOX ONLY PROTEIN"/>
    <property type="match status" value="1"/>
</dbReference>
<name>A0A0M0C1A9_9ARCH</name>
<dbReference type="Pfam" id="PF05048">
    <property type="entry name" value="NosD"/>
    <property type="match status" value="2"/>
</dbReference>
<dbReference type="EMBL" id="LFWU01000004">
    <property type="protein sequence ID" value="KON34607.1"/>
    <property type="molecule type" value="Genomic_DNA"/>
</dbReference>
<dbReference type="AlphaFoldDB" id="A0A0M0C1A9"/>
<proteinExistence type="predicted"/>
<evidence type="ECO:0000256" key="2">
    <source>
        <dbReference type="ARBA" id="ARBA00022737"/>
    </source>
</evidence>
<evidence type="ECO:0000256" key="3">
    <source>
        <dbReference type="ARBA" id="ARBA00022786"/>
    </source>
</evidence>
<evidence type="ECO:0000313" key="7">
    <source>
        <dbReference type="Proteomes" id="UP000037237"/>
    </source>
</evidence>
<dbReference type="PANTHER" id="PTHR22990:SF15">
    <property type="entry name" value="F-BOX ONLY PROTEIN 10"/>
    <property type="match status" value="1"/>
</dbReference>
<evidence type="ECO:0000256" key="4">
    <source>
        <dbReference type="SAM" id="Phobius"/>
    </source>
</evidence>
<dbReference type="InterPro" id="IPR012334">
    <property type="entry name" value="Pectin_lyas_fold"/>
</dbReference>
<keyword evidence="2" id="KW-0677">Repeat</keyword>
<keyword evidence="4" id="KW-0472">Membrane</keyword>
<accession>A0A0M0C1A9</accession>
<dbReference type="Gene3D" id="2.160.20.10">
    <property type="entry name" value="Single-stranded right-handed beta-helix, Pectin lyase-like"/>
    <property type="match status" value="3"/>
</dbReference>
<keyword evidence="4" id="KW-1133">Transmembrane helix</keyword>
<organism evidence="6 7">
    <name type="scientific">miscellaneous Crenarchaeota group-1 archaeon SG8-32-1</name>
    <dbReference type="NCBI Taxonomy" id="1685124"/>
    <lineage>
        <taxon>Archaea</taxon>
        <taxon>Candidatus Bathyarchaeota</taxon>
        <taxon>MCG-1</taxon>
    </lineage>
</organism>
<protein>
    <recommendedName>
        <fullName evidence="5">Periplasmic copper-binding protein NosD beta helix domain-containing protein</fullName>
    </recommendedName>
</protein>
<feature type="domain" description="Periplasmic copper-binding protein NosD beta helix" evidence="5">
    <location>
        <begin position="358"/>
        <end position="535"/>
    </location>
</feature>
<dbReference type="InterPro" id="IPR006626">
    <property type="entry name" value="PbH1"/>
</dbReference>
<gene>
    <name evidence="6" type="ORF">AC477_00275</name>
</gene>
<evidence type="ECO:0000256" key="1">
    <source>
        <dbReference type="ARBA" id="ARBA00004906"/>
    </source>
</evidence>
<sequence>MGTRKATLVLLLVLALFFVSFPMIKVDAQAQPIVVPDDYSTIQDAINNANEGNTIFVKEGVYFEHIKIDKSLFLVGEDKESTVINAQQEGPTILVLQNNVTLIGFTILNGITPASPTPYFPWVARPAGIHLLHVSNCKITNNKIENTGCGIWLYNSHNNQIRENQVINNSNSMRLELSSNNTIESNHLKNCFDGIIFTSSGNNIVKNNNIVNASNQFGVMGENISHYTNHVENSNKIDNKPIYYWIDKTNQVVPSDAGYVGLVNCENITVQNTNITKNNEAILLAFTEKSIITNNFLVNNKFGIQLYESSDNLIIDNSIIANSNDGIKIDASHQNNITQNTITNNKDSGISLHNFSTQNNINNNYMSKNYRGLSFNEASENHVIGNQISETFMSILFYSACNYNNIIANNMSNSDSGIWFERAAPYSKGNNIIGNLISSNQRFGILARSVSDNKIQNNTIKNNEYGISISGDSAQNNIITGNNITSNSETGLSLGRTSAIVYYNNFINNTQDINCESTNIWNKEKEGNYWNNYTGIDNNGDGIGDTPYVINENNQDNYPLMEPVIIPEFPSMTTLISGLSIVLVLSIIYRRRFFGKKENEEK</sequence>
<keyword evidence="4" id="KW-0812">Transmembrane</keyword>
<evidence type="ECO:0000259" key="5">
    <source>
        <dbReference type="Pfam" id="PF05048"/>
    </source>
</evidence>
<dbReference type="InterPro" id="IPR011050">
    <property type="entry name" value="Pectin_lyase_fold/virulence"/>
</dbReference>
<evidence type="ECO:0000313" key="6">
    <source>
        <dbReference type="EMBL" id="KON34607.1"/>
    </source>
</evidence>
<reference evidence="6 7" key="1">
    <citation type="submission" date="2015-06" db="EMBL/GenBank/DDBJ databases">
        <title>New insights into the roles of widespread benthic archaea in carbon and nitrogen cycling.</title>
        <authorList>
            <person name="Lazar C.S."/>
            <person name="Baker B.J."/>
            <person name="Seitz K.W."/>
            <person name="Hyde A.S."/>
            <person name="Dick G.J."/>
            <person name="Hinrichs K.-U."/>
            <person name="Teske A.P."/>
        </authorList>
    </citation>
    <scope>NUCLEOTIDE SEQUENCE [LARGE SCALE GENOMIC DNA]</scope>
    <source>
        <strain evidence="6">SG8-32-1</strain>
    </source>
</reference>